<evidence type="ECO:0000313" key="10">
    <source>
        <dbReference type="Proteomes" id="UP000243650"/>
    </source>
</evidence>
<evidence type="ECO:0000256" key="2">
    <source>
        <dbReference type="ARBA" id="ARBA00010145"/>
    </source>
</evidence>
<comment type="similarity">
    <text evidence="2">Belongs to the auxin efflux carrier (TC 2.A.69) family.</text>
</comment>
<dbReference type="PANTHER" id="PTHR36838:SF1">
    <property type="entry name" value="SLR1864 PROTEIN"/>
    <property type="match status" value="1"/>
</dbReference>
<feature type="transmembrane region" description="Helical" evidence="8">
    <location>
        <begin position="194"/>
        <end position="214"/>
    </location>
</feature>
<dbReference type="RefSeq" id="WP_105958764.1">
    <property type="nucleotide sequence ID" value="NZ_PVNS01000005.1"/>
</dbReference>
<keyword evidence="6 8" id="KW-1133">Transmembrane helix</keyword>
<keyword evidence="3" id="KW-0813">Transport</keyword>
<dbReference type="InterPro" id="IPR038770">
    <property type="entry name" value="Na+/solute_symporter_sf"/>
</dbReference>
<dbReference type="GO" id="GO:0005886">
    <property type="term" value="C:plasma membrane"/>
    <property type="evidence" value="ECO:0007669"/>
    <property type="project" value="UniProtKB-SubCell"/>
</dbReference>
<feature type="transmembrane region" description="Helical" evidence="8">
    <location>
        <begin position="60"/>
        <end position="84"/>
    </location>
</feature>
<feature type="transmembrane region" description="Helical" evidence="8">
    <location>
        <begin position="221"/>
        <end position="245"/>
    </location>
</feature>
<dbReference type="Pfam" id="PF03547">
    <property type="entry name" value="Mem_trans"/>
    <property type="match status" value="1"/>
</dbReference>
<feature type="transmembrane region" description="Helical" evidence="8">
    <location>
        <begin position="6"/>
        <end position="24"/>
    </location>
</feature>
<dbReference type="Gene3D" id="1.20.1530.20">
    <property type="match status" value="2"/>
</dbReference>
<feature type="transmembrane region" description="Helical" evidence="8">
    <location>
        <begin position="167"/>
        <end position="188"/>
    </location>
</feature>
<name>A0A2P6MII9_ALKUR</name>
<protein>
    <submittedName>
        <fullName evidence="9">Permease</fullName>
    </submittedName>
</protein>
<comment type="subcellular location">
    <subcellularLocation>
        <location evidence="1">Cell membrane</location>
        <topology evidence="1">Multi-pass membrane protein</topology>
    </subcellularLocation>
</comment>
<organism evidence="9 10">
    <name type="scientific">Alkalicoccus urumqiensis</name>
    <name type="common">Bacillus urumqiensis</name>
    <dbReference type="NCBI Taxonomy" id="1548213"/>
    <lineage>
        <taxon>Bacteria</taxon>
        <taxon>Bacillati</taxon>
        <taxon>Bacillota</taxon>
        <taxon>Bacilli</taxon>
        <taxon>Bacillales</taxon>
        <taxon>Bacillaceae</taxon>
        <taxon>Alkalicoccus</taxon>
    </lineage>
</organism>
<feature type="transmembrane region" description="Helical" evidence="8">
    <location>
        <begin position="124"/>
        <end position="146"/>
    </location>
</feature>
<accession>A0A2P6MII9</accession>
<dbReference type="GO" id="GO:0055085">
    <property type="term" value="P:transmembrane transport"/>
    <property type="evidence" value="ECO:0007669"/>
    <property type="project" value="InterPro"/>
</dbReference>
<dbReference type="EMBL" id="PVNS01000005">
    <property type="protein sequence ID" value="PRO66081.1"/>
    <property type="molecule type" value="Genomic_DNA"/>
</dbReference>
<evidence type="ECO:0000256" key="3">
    <source>
        <dbReference type="ARBA" id="ARBA00022448"/>
    </source>
</evidence>
<evidence type="ECO:0000256" key="7">
    <source>
        <dbReference type="ARBA" id="ARBA00023136"/>
    </source>
</evidence>
<comment type="caution">
    <text evidence="9">The sequence shown here is derived from an EMBL/GenBank/DDBJ whole genome shotgun (WGS) entry which is preliminary data.</text>
</comment>
<keyword evidence="10" id="KW-1185">Reference proteome</keyword>
<gene>
    <name evidence="9" type="ORF">C6I21_07225</name>
</gene>
<evidence type="ECO:0000256" key="1">
    <source>
        <dbReference type="ARBA" id="ARBA00004651"/>
    </source>
</evidence>
<evidence type="ECO:0000256" key="6">
    <source>
        <dbReference type="ARBA" id="ARBA00022989"/>
    </source>
</evidence>
<dbReference type="OrthoDB" id="527159at2"/>
<feature type="transmembrane region" description="Helical" evidence="8">
    <location>
        <begin position="251"/>
        <end position="271"/>
    </location>
</feature>
<evidence type="ECO:0000256" key="5">
    <source>
        <dbReference type="ARBA" id="ARBA00022692"/>
    </source>
</evidence>
<dbReference type="InterPro" id="IPR004776">
    <property type="entry name" value="Mem_transp_PIN-like"/>
</dbReference>
<evidence type="ECO:0000256" key="8">
    <source>
        <dbReference type="SAM" id="Phobius"/>
    </source>
</evidence>
<keyword evidence="7 8" id="KW-0472">Membrane</keyword>
<sequence length="308" mass="33715">MNALGLILLDILLPVFVIMLLGYVMQLKFKMDLQTLAKLNIYFVVPAFIFVELYDNDIALGLFGLVLVFFIVYTVLLFLAGQGLSRMAGLTQSRRITFTNSLMFYNSGNYGVPVNDLVFRGDPLAMGVQVIMMTLQNVFLFSYGVFSLQAASIGKLRALLGYLKMPVMYAMVLGVLLGWLEVPLPAFVWTPAEYVADAMIAIALFTLGAQVASFEFLPVRLSVYASAAVRLIAGPAIALVILLVLPVQGMLAQALFIASAMPTSVNSAIIAQEYRMHPKYAAQIVLFSTIFSAATVTVVIYLSRVLFA</sequence>
<keyword evidence="4" id="KW-1003">Cell membrane</keyword>
<evidence type="ECO:0000256" key="4">
    <source>
        <dbReference type="ARBA" id="ARBA00022475"/>
    </source>
</evidence>
<dbReference type="Proteomes" id="UP000243650">
    <property type="component" value="Unassembled WGS sequence"/>
</dbReference>
<keyword evidence="5 8" id="KW-0812">Transmembrane</keyword>
<proteinExistence type="inferred from homology"/>
<dbReference type="PANTHER" id="PTHR36838">
    <property type="entry name" value="AUXIN EFFLUX CARRIER FAMILY PROTEIN"/>
    <property type="match status" value="1"/>
</dbReference>
<reference evidence="9 10" key="1">
    <citation type="submission" date="2018-03" db="EMBL/GenBank/DDBJ databases">
        <title>Bacillus urumqiensis sp. nov., a moderately haloalkaliphilic bacterium isolated from a salt lake.</title>
        <authorList>
            <person name="Zhao B."/>
            <person name="Liao Z."/>
        </authorList>
    </citation>
    <scope>NUCLEOTIDE SEQUENCE [LARGE SCALE GENOMIC DNA]</scope>
    <source>
        <strain evidence="9 10">BZ-SZ-XJ18</strain>
    </source>
</reference>
<evidence type="ECO:0000313" key="9">
    <source>
        <dbReference type="EMBL" id="PRO66081.1"/>
    </source>
</evidence>
<dbReference type="AlphaFoldDB" id="A0A2P6MII9"/>
<feature type="transmembrane region" description="Helical" evidence="8">
    <location>
        <begin position="280"/>
        <end position="302"/>
    </location>
</feature>
<feature type="transmembrane region" description="Helical" evidence="8">
    <location>
        <begin position="36"/>
        <end position="54"/>
    </location>
</feature>